<dbReference type="PANTHER" id="PTHR10353">
    <property type="entry name" value="GLYCOSYL HYDROLASE"/>
    <property type="match status" value="1"/>
</dbReference>
<dbReference type="GO" id="GO:0030245">
    <property type="term" value="P:cellulose catabolic process"/>
    <property type="evidence" value="ECO:0007669"/>
    <property type="project" value="UniProtKB-KW"/>
</dbReference>
<keyword evidence="7 12" id="KW-0326">Glycosidase</keyword>
<dbReference type="InterPro" id="IPR017853">
    <property type="entry name" value="GH"/>
</dbReference>
<dbReference type="KEGG" id="pcor:KS4_03100"/>
<proteinExistence type="inferred from homology"/>
<dbReference type="Proteomes" id="UP000317369">
    <property type="component" value="Chromosome"/>
</dbReference>
<protein>
    <recommendedName>
        <fullName evidence="3 12">Beta-glucosidase</fullName>
        <ecNumber evidence="3 12">3.2.1.21</ecNumber>
    </recommendedName>
</protein>
<dbReference type="GO" id="GO:0008422">
    <property type="term" value="F:beta-glucosidase activity"/>
    <property type="evidence" value="ECO:0007669"/>
    <property type="project" value="UniProtKB-EC"/>
</dbReference>
<evidence type="ECO:0000256" key="6">
    <source>
        <dbReference type="ARBA" id="ARBA00023277"/>
    </source>
</evidence>
<dbReference type="InterPro" id="IPR018120">
    <property type="entry name" value="Glyco_hydro_1_AS"/>
</dbReference>
<dbReference type="InterPro" id="IPR001360">
    <property type="entry name" value="Glyco_hydro_1"/>
</dbReference>
<evidence type="ECO:0000256" key="10">
    <source>
        <dbReference type="PIRSR" id="PIRSR617736-2"/>
    </source>
</evidence>
<dbReference type="InterPro" id="IPR033132">
    <property type="entry name" value="GH_1_N_CS"/>
</dbReference>
<reference evidence="13 14" key="1">
    <citation type="submission" date="2019-02" db="EMBL/GenBank/DDBJ databases">
        <title>Deep-cultivation of Planctomycetes and their phenomic and genomic characterization uncovers novel biology.</title>
        <authorList>
            <person name="Wiegand S."/>
            <person name="Jogler M."/>
            <person name="Boedeker C."/>
            <person name="Pinto D."/>
            <person name="Vollmers J."/>
            <person name="Rivas-Marin E."/>
            <person name="Kohn T."/>
            <person name="Peeters S.H."/>
            <person name="Heuer A."/>
            <person name="Rast P."/>
            <person name="Oberbeckmann S."/>
            <person name="Bunk B."/>
            <person name="Jeske O."/>
            <person name="Meyerdierks A."/>
            <person name="Storesund J.E."/>
            <person name="Kallscheuer N."/>
            <person name="Luecker S."/>
            <person name="Lage O.M."/>
            <person name="Pohl T."/>
            <person name="Merkel B.J."/>
            <person name="Hornburger P."/>
            <person name="Mueller R.-W."/>
            <person name="Bruemmer F."/>
            <person name="Labrenz M."/>
            <person name="Spormann A.M."/>
            <person name="Op den Camp H."/>
            <person name="Overmann J."/>
            <person name="Amann R."/>
            <person name="Jetten M.S.M."/>
            <person name="Mascher T."/>
            <person name="Medema M.H."/>
            <person name="Devos D.P."/>
            <person name="Kaster A.-K."/>
            <person name="Ovreas L."/>
            <person name="Rohde M."/>
            <person name="Galperin M.Y."/>
            <person name="Jogler C."/>
        </authorList>
    </citation>
    <scope>NUCLEOTIDE SEQUENCE [LARGE SCALE GENOMIC DNA]</scope>
    <source>
        <strain evidence="13 14">KS4</strain>
    </source>
</reference>
<accession>A0A517YPX1</accession>
<evidence type="ECO:0000256" key="9">
    <source>
        <dbReference type="PIRSR" id="PIRSR617736-1"/>
    </source>
</evidence>
<feature type="binding site" evidence="10">
    <location>
        <begin position="412"/>
        <end position="413"/>
    </location>
    <ligand>
        <name>substrate</name>
    </ligand>
</feature>
<dbReference type="Pfam" id="PF00232">
    <property type="entry name" value="Glyco_hydro_1"/>
    <property type="match status" value="1"/>
</dbReference>
<gene>
    <name evidence="13" type="primary">bglA_1</name>
    <name evidence="13" type="ORF">KS4_03100</name>
</gene>
<dbReference type="PROSITE" id="PS00653">
    <property type="entry name" value="GLYCOSYL_HYDROL_F1_2"/>
    <property type="match status" value="1"/>
</dbReference>
<keyword evidence="4 12" id="KW-0378">Hydrolase</keyword>
<evidence type="ECO:0000313" key="14">
    <source>
        <dbReference type="Proteomes" id="UP000317369"/>
    </source>
</evidence>
<evidence type="ECO:0000256" key="7">
    <source>
        <dbReference type="ARBA" id="ARBA00023295"/>
    </source>
</evidence>
<dbReference type="OrthoDB" id="9765195at2"/>
<keyword evidence="14" id="KW-1185">Reference proteome</keyword>
<evidence type="ECO:0000256" key="3">
    <source>
        <dbReference type="ARBA" id="ARBA00012744"/>
    </source>
</evidence>
<dbReference type="PROSITE" id="PS00572">
    <property type="entry name" value="GLYCOSYL_HYDROL_F1_1"/>
    <property type="match status" value="1"/>
</dbReference>
<feature type="binding site" evidence="10">
    <location>
        <position position="162"/>
    </location>
    <ligand>
        <name>substrate</name>
    </ligand>
</feature>
<feature type="active site" description="Proton donor" evidence="9">
    <location>
        <position position="163"/>
    </location>
</feature>
<keyword evidence="6" id="KW-0119">Carbohydrate metabolism</keyword>
<evidence type="ECO:0000313" key="13">
    <source>
        <dbReference type="EMBL" id="QDU32279.1"/>
    </source>
</evidence>
<dbReference type="Gene3D" id="3.20.20.80">
    <property type="entry name" value="Glycosidases"/>
    <property type="match status" value="1"/>
</dbReference>
<evidence type="ECO:0000256" key="2">
    <source>
        <dbReference type="ARBA" id="ARBA00010838"/>
    </source>
</evidence>
<keyword evidence="8" id="KW-0624">Polysaccharide degradation</keyword>
<dbReference type="GO" id="GO:0005829">
    <property type="term" value="C:cytosol"/>
    <property type="evidence" value="ECO:0007669"/>
    <property type="project" value="TreeGrafter"/>
</dbReference>
<dbReference type="InterPro" id="IPR017736">
    <property type="entry name" value="Glyco_hydro_1_beta-glucosidase"/>
</dbReference>
<dbReference type="SUPFAM" id="SSF51445">
    <property type="entry name" value="(Trans)glycosidases"/>
    <property type="match status" value="1"/>
</dbReference>
<dbReference type="EC" id="3.2.1.21" evidence="3 12"/>
<feature type="binding site" evidence="10">
    <location>
        <position position="303"/>
    </location>
    <ligand>
        <name>substrate</name>
    </ligand>
</feature>
<dbReference type="AlphaFoldDB" id="A0A517YPX1"/>
<dbReference type="PRINTS" id="PR00131">
    <property type="entry name" value="GLHYDRLASE1"/>
</dbReference>
<comment type="catalytic activity">
    <reaction evidence="1 12">
        <text>Hydrolysis of terminal, non-reducing beta-D-glucosyl residues with release of beta-D-glucose.</text>
        <dbReference type="EC" id="3.2.1.21"/>
    </reaction>
</comment>
<evidence type="ECO:0000256" key="12">
    <source>
        <dbReference type="RuleBase" id="RU361175"/>
    </source>
</evidence>
<feature type="binding site" evidence="10">
    <location>
        <position position="17"/>
    </location>
    <ligand>
        <name>substrate</name>
    </ligand>
</feature>
<dbReference type="NCBIfam" id="TIGR03356">
    <property type="entry name" value="BGL"/>
    <property type="match status" value="1"/>
</dbReference>
<sequence length="464" mass="53137">MTFPEDFLWGAATSSYQIEGAWDADGKGESVWDAFTHTPGNIQANHTGDIACDHYHRYQEDVDIMQYIGLKGYRFSINWTRVFPDGVGRINQPGLDFYSKLVDALLAANIDPCVTLFHWEYPRALQLRGGWLNPDSSKWFAEYTQAVVNHLSDRVQKWMTLNEPQCFVGRAHYQGFDAPGLKLSMRDALLVCHNALLAHGRAVQTIRQHAKSTPHVGWAPVGVNRVPATEDQAHIDAARKLMMQAVINEKDPFWTNTWFSDPAILGHYPQDGLDYYKDQMDWYNPDDMKIICQPLDFYGANIYSGSVVTIDSEGNSKLETPALGRPATTSNWAVEPRAMKWGLKFLYERYNLPIYITENGLSNTDWVQANGRVSDPQRIDFLYQYLLALEEAIDDGVDVRGYFQWSLLDNFEWIIGYNSRFGLVHVDYETQQRTLKDSAYWYKRVIELNSPQEASAELTPMQQI</sequence>
<feature type="binding site" evidence="10">
    <location>
        <position position="118"/>
    </location>
    <ligand>
        <name>substrate</name>
    </ligand>
</feature>
<evidence type="ECO:0000256" key="5">
    <source>
        <dbReference type="ARBA" id="ARBA00023001"/>
    </source>
</evidence>
<name>A0A517YPX1_9BACT</name>
<evidence type="ECO:0000256" key="8">
    <source>
        <dbReference type="ARBA" id="ARBA00023326"/>
    </source>
</evidence>
<feature type="binding site" evidence="10">
    <location>
        <position position="405"/>
    </location>
    <ligand>
        <name>substrate</name>
    </ligand>
</feature>
<evidence type="ECO:0000256" key="4">
    <source>
        <dbReference type="ARBA" id="ARBA00022801"/>
    </source>
</evidence>
<keyword evidence="5" id="KW-0136">Cellulose degradation</keyword>
<dbReference type="FunFam" id="3.20.20.80:FF:000004">
    <property type="entry name" value="Beta-glucosidase 6-phospho-beta-glucosidase"/>
    <property type="match status" value="1"/>
</dbReference>
<evidence type="ECO:0000256" key="11">
    <source>
        <dbReference type="PROSITE-ProRule" id="PRU10055"/>
    </source>
</evidence>
<dbReference type="PANTHER" id="PTHR10353:SF36">
    <property type="entry name" value="LP05116P"/>
    <property type="match status" value="1"/>
</dbReference>
<comment type="similarity">
    <text evidence="2 12">Belongs to the glycosyl hydrolase 1 family.</text>
</comment>
<dbReference type="RefSeq" id="WP_145073581.1">
    <property type="nucleotide sequence ID" value="NZ_CP036425.1"/>
</dbReference>
<dbReference type="EMBL" id="CP036425">
    <property type="protein sequence ID" value="QDU32279.1"/>
    <property type="molecule type" value="Genomic_DNA"/>
</dbReference>
<feature type="active site" description="Nucleophile" evidence="9 11">
    <location>
        <position position="358"/>
    </location>
</feature>
<organism evidence="13 14">
    <name type="scientific">Poriferisphaera corsica</name>
    <dbReference type="NCBI Taxonomy" id="2528020"/>
    <lineage>
        <taxon>Bacteria</taxon>
        <taxon>Pseudomonadati</taxon>
        <taxon>Planctomycetota</taxon>
        <taxon>Phycisphaerae</taxon>
        <taxon>Phycisphaerales</taxon>
        <taxon>Phycisphaeraceae</taxon>
        <taxon>Poriferisphaera</taxon>
    </lineage>
</organism>
<evidence type="ECO:0000256" key="1">
    <source>
        <dbReference type="ARBA" id="ARBA00000448"/>
    </source>
</evidence>